<feature type="domain" description="RNase H type-1" evidence="1">
    <location>
        <begin position="33"/>
        <end position="78"/>
    </location>
</feature>
<accession>A0AAW0M765</accession>
<evidence type="ECO:0000313" key="2">
    <source>
        <dbReference type="EMBL" id="KAK7859306.1"/>
    </source>
</evidence>
<comment type="caution">
    <text evidence="2">The sequence shown here is derived from an EMBL/GenBank/DDBJ whole genome shotgun (WGS) entry which is preliminary data.</text>
</comment>
<dbReference type="GO" id="GO:0003676">
    <property type="term" value="F:nucleic acid binding"/>
    <property type="evidence" value="ECO:0007669"/>
    <property type="project" value="InterPro"/>
</dbReference>
<reference evidence="2" key="3">
    <citation type="submission" date="2023-07" db="EMBL/GenBank/DDBJ databases">
        <title>An improved reference 1 genome and first organelle genomes of Quercus suber.</title>
        <authorList>
            <consortium name="Genosuber Consortium"/>
            <person name="Usie A."/>
            <person name="Serra O."/>
            <person name="Barros P."/>
        </authorList>
    </citation>
    <scope>NUCLEOTIDE SEQUENCE</scope>
    <source>
        <strain evidence="2">HL8</strain>
        <tissue evidence="2">Leaves</tissue>
    </source>
</reference>
<reference evidence="2" key="2">
    <citation type="journal article" date="2018" name="Sci. Data">
        <title>The draft genome sequence of cork oak.</title>
        <authorList>
            <person name="Ramos A.M."/>
            <person name="Usie A."/>
            <person name="Barbosa P."/>
            <person name="Barros P.M."/>
            <person name="Capote T."/>
            <person name="Chaves I."/>
            <person name="Simoes F."/>
            <person name="Abreu I."/>
            <person name="Carrasquinho I."/>
            <person name="Faro C."/>
            <person name="Guimaraes J.B."/>
            <person name="Mendonca D."/>
            <person name="Nobrega F."/>
            <person name="Rodrigues L."/>
            <person name="Saibo N.J.M."/>
            <person name="Varela M.C."/>
            <person name="Egas C."/>
            <person name="Matos J."/>
            <person name="Miguel C.M."/>
            <person name="Oliveira M.M."/>
            <person name="Ricardo C.P."/>
            <person name="Goncalves S."/>
        </authorList>
    </citation>
    <scope>NUCLEOTIDE SEQUENCE [LARGE SCALE GENOMIC DNA]</scope>
    <source>
        <strain evidence="2">HL8</strain>
    </source>
</reference>
<proteinExistence type="predicted"/>
<dbReference type="GO" id="GO:0004523">
    <property type="term" value="F:RNA-DNA hybrid ribonuclease activity"/>
    <property type="evidence" value="ECO:0007669"/>
    <property type="project" value="InterPro"/>
</dbReference>
<protein>
    <recommendedName>
        <fullName evidence="1">RNase H type-1 domain-containing protein</fullName>
    </recommendedName>
</protein>
<name>A0AAW0M765_QUESU</name>
<evidence type="ECO:0000259" key="1">
    <source>
        <dbReference type="Pfam" id="PF13456"/>
    </source>
</evidence>
<sequence length="94" mass="10961">MVSESSINPNTQLQLLILISKWIGLQSCLRKIQVINLFSKPSYTNRLTQPIVNDCRNMLQAFQEYRMQHYFRETNRAACLQILAAAKLNLLFLM</sequence>
<gene>
    <name evidence="2" type="ORF">CFP56_006808</name>
</gene>
<dbReference type="InterPro" id="IPR002156">
    <property type="entry name" value="RNaseH_domain"/>
</dbReference>
<reference evidence="2" key="1">
    <citation type="submission" date="2017-12" db="EMBL/GenBank/DDBJ databases">
        <authorList>
            <person name="Barbosa P."/>
            <person name="Usie A."/>
            <person name="Ramos A.M."/>
        </authorList>
    </citation>
    <scope>NUCLEOTIDE SEQUENCE</scope>
    <source>
        <strain evidence="2">HL8</strain>
        <tissue evidence="2">Leaves</tissue>
    </source>
</reference>
<organism evidence="2">
    <name type="scientific">Quercus suber</name>
    <name type="common">Cork oak</name>
    <dbReference type="NCBI Taxonomy" id="58331"/>
    <lineage>
        <taxon>Eukaryota</taxon>
        <taxon>Viridiplantae</taxon>
        <taxon>Streptophyta</taxon>
        <taxon>Embryophyta</taxon>
        <taxon>Tracheophyta</taxon>
        <taxon>Spermatophyta</taxon>
        <taxon>Magnoliopsida</taxon>
        <taxon>eudicotyledons</taxon>
        <taxon>Gunneridae</taxon>
        <taxon>Pentapetalae</taxon>
        <taxon>rosids</taxon>
        <taxon>fabids</taxon>
        <taxon>Fagales</taxon>
        <taxon>Fagaceae</taxon>
        <taxon>Quercus</taxon>
    </lineage>
</organism>
<dbReference type="Pfam" id="PF13456">
    <property type="entry name" value="RVT_3"/>
    <property type="match status" value="1"/>
</dbReference>
<dbReference type="EMBL" id="PKMF04000013">
    <property type="protein sequence ID" value="KAK7859306.1"/>
    <property type="molecule type" value="Genomic_DNA"/>
</dbReference>
<dbReference type="AlphaFoldDB" id="A0AAW0M765"/>